<organism evidence="2 3">
    <name type="scientific">Spinactinospora alkalitolerans</name>
    <dbReference type="NCBI Taxonomy" id="687207"/>
    <lineage>
        <taxon>Bacteria</taxon>
        <taxon>Bacillati</taxon>
        <taxon>Actinomycetota</taxon>
        <taxon>Actinomycetes</taxon>
        <taxon>Streptosporangiales</taxon>
        <taxon>Nocardiopsidaceae</taxon>
        <taxon>Spinactinospora</taxon>
    </lineage>
</organism>
<dbReference type="RefSeq" id="WP_179643427.1">
    <property type="nucleotide sequence ID" value="NZ_BAAAYY010000015.1"/>
</dbReference>
<dbReference type="EMBL" id="JACCCC010000001">
    <property type="protein sequence ID" value="NYE47495.1"/>
    <property type="molecule type" value="Genomic_DNA"/>
</dbReference>
<feature type="compositionally biased region" description="Polar residues" evidence="1">
    <location>
        <begin position="11"/>
        <end position="22"/>
    </location>
</feature>
<proteinExistence type="predicted"/>
<name>A0A852TVS3_9ACTN</name>
<evidence type="ECO:0000313" key="3">
    <source>
        <dbReference type="Proteomes" id="UP000589036"/>
    </source>
</evidence>
<accession>A0A852TVS3</accession>
<dbReference type="Proteomes" id="UP000589036">
    <property type="component" value="Unassembled WGS sequence"/>
</dbReference>
<evidence type="ECO:0000313" key="2">
    <source>
        <dbReference type="EMBL" id="NYE47495.1"/>
    </source>
</evidence>
<feature type="compositionally biased region" description="Basic and acidic residues" evidence="1">
    <location>
        <begin position="41"/>
        <end position="50"/>
    </location>
</feature>
<reference evidence="2 3" key="1">
    <citation type="submission" date="2020-07" db="EMBL/GenBank/DDBJ databases">
        <title>Sequencing the genomes of 1000 actinobacteria strains.</title>
        <authorList>
            <person name="Klenk H.-P."/>
        </authorList>
    </citation>
    <scope>NUCLEOTIDE SEQUENCE [LARGE SCALE GENOMIC DNA]</scope>
    <source>
        <strain evidence="2 3">CXB654</strain>
    </source>
</reference>
<sequence>MDRTHTGGELLSSSNASRGSVVLSASVTPSGAWWTTPEFSAESRKMSVRR</sequence>
<keyword evidence="3" id="KW-1185">Reference proteome</keyword>
<feature type="region of interest" description="Disordered" evidence="1">
    <location>
        <begin position="31"/>
        <end position="50"/>
    </location>
</feature>
<gene>
    <name evidence="2" type="ORF">HDA32_002615</name>
</gene>
<protein>
    <submittedName>
        <fullName evidence="2">Uncharacterized protein</fullName>
    </submittedName>
</protein>
<feature type="region of interest" description="Disordered" evidence="1">
    <location>
        <begin position="1"/>
        <end position="22"/>
    </location>
</feature>
<dbReference type="AlphaFoldDB" id="A0A852TVS3"/>
<evidence type="ECO:0000256" key="1">
    <source>
        <dbReference type="SAM" id="MobiDB-lite"/>
    </source>
</evidence>
<comment type="caution">
    <text evidence="2">The sequence shown here is derived from an EMBL/GenBank/DDBJ whole genome shotgun (WGS) entry which is preliminary data.</text>
</comment>